<dbReference type="AlphaFoldDB" id="A0A6M3LIY4"/>
<keyword evidence="1" id="KW-0812">Transmembrane</keyword>
<protein>
    <submittedName>
        <fullName evidence="2">Uncharacterized protein</fullName>
    </submittedName>
</protein>
<evidence type="ECO:0000256" key="1">
    <source>
        <dbReference type="SAM" id="Phobius"/>
    </source>
</evidence>
<keyword evidence="1" id="KW-1133">Transmembrane helix</keyword>
<reference evidence="2" key="1">
    <citation type="submission" date="2020-03" db="EMBL/GenBank/DDBJ databases">
        <title>The deep terrestrial virosphere.</title>
        <authorList>
            <person name="Holmfeldt K."/>
            <person name="Nilsson E."/>
            <person name="Simone D."/>
            <person name="Lopez-Fernandez M."/>
            <person name="Wu X."/>
            <person name="de Brujin I."/>
            <person name="Lundin D."/>
            <person name="Andersson A."/>
            <person name="Bertilsson S."/>
            <person name="Dopson M."/>
        </authorList>
    </citation>
    <scope>NUCLEOTIDE SEQUENCE</scope>
    <source>
        <strain evidence="2">MM415B04386</strain>
    </source>
</reference>
<organism evidence="2">
    <name type="scientific">viral metagenome</name>
    <dbReference type="NCBI Taxonomy" id="1070528"/>
    <lineage>
        <taxon>unclassified sequences</taxon>
        <taxon>metagenomes</taxon>
        <taxon>organismal metagenomes</taxon>
    </lineage>
</organism>
<name>A0A6M3LIY4_9ZZZZ</name>
<proteinExistence type="predicted"/>
<accession>A0A6M3LIY4</accession>
<sequence length="55" mass="6514">MKVTKNIRDIAIFFGGLFFVLSIIPFLDDPFHQEGKVCFWTWLYREGFEVLNGEQ</sequence>
<evidence type="ECO:0000313" key="2">
    <source>
        <dbReference type="EMBL" id="QJA93048.1"/>
    </source>
</evidence>
<feature type="transmembrane region" description="Helical" evidence="1">
    <location>
        <begin position="7"/>
        <end position="27"/>
    </location>
</feature>
<dbReference type="EMBL" id="MT143118">
    <property type="protein sequence ID" value="QJA93048.1"/>
    <property type="molecule type" value="Genomic_DNA"/>
</dbReference>
<keyword evidence="1" id="KW-0472">Membrane</keyword>
<gene>
    <name evidence="2" type="ORF">MM415B04386_0004</name>
</gene>